<evidence type="ECO:0000256" key="3">
    <source>
        <dbReference type="ARBA" id="ARBA00022692"/>
    </source>
</evidence>
<keyword evidence="5" id="KW-0472">Membrane</keyword>
<evidence type="ECO:0000313" key="6">
    <source>
        <dbReference type="EMBL" id="ANZ46243.1"/>
    </source>
</evidence>
<dbReference type="GO" id="GO:0022857">
    <property type="term" value="F:transmembrane transporter activity"/>
    <property type="evidence" value="ECO:0007669"/>
    <property type="project" value="InterPro"/>
</dbReference>
<dbReference type="RefSeq" id="WP_066748028.1">
    <property type="nucleotide sequence ID" value="NZ_CALCLR010000097.1"/>
</dbReference>
<dbReference type="Proteomes" id="UP000093044">
    <property type="component" value="Chromosome"/>
</dbReference>
<organism evidence="6 7">
    <name type="scientific">Cloacibacillus porcorum</name>
    <dbReference type="NCBI Taxonomy" id="1197717"/>
    <lineage>
        <taxon>Bacteria</taxon>
        <taxon>Thermotogati</taxon>
        <taxon>Synergistota</taxon>
        <taxon>Synergistia</taxon>
        <taxon>Synergistales</taxon>
        <taxon>Synergistaceae</taxon>
        <taxon>Cloacibacillus</taxon>
    </lineage>
</organism>
<evidence type="ECO:0000256" key="4">
    <source>
        <dbReference type="ARBA" id="ARBA00022989"/>
    </source>
</evidence>
<keyword evidence="7" id="KW-1185">Reference proteome</keyword>
<protein>
    <submittedName>
        <fullName evidence="6">ABC transporter permease</fullName>
    </submittedName>
</protein>
<evidence type="ECO:0000313" key="7">
    <source>
        <dbReference type="Proteomes" id="UP000093044"/>
    </source>
</evidence>
<accession>A0A1B2I8E8</accession>
<name>A0A1B2I8E8_9BACT</name>
<dbReference type="GeneID" id="83059098"/>
<reference evidence="6" key="1">
    <citation type="submission" date="2016-08" db="EMBL/GenBank/DDBJ databases">
        <title>Complete genome of Cloacibacillus porcorum.</title>
        <authorList>
            <person name="Looft T."/>
            <person name="Bayles D.O."/>
            <person name="Alt D.P."/>
        </authorList>
    </citation>
    <scope>NUCLEOTIDE SEQUENCE [LARGE SCALE GENOMIC DNA]</scope>
    <source>
        <strain evidence="6">CL-84</strain>
    </source>
</reference>
<evidence type="ECO:0000256" key="2">
    <source>
        <dbReference type="ARBA" id="ARBA00022475"/>
    </source>
</evidence>
<keyword evidence="4" id="KW-1133">Transmembrane helix</keyword>
<dbReference type="CDD" id="cd06580">
    <property type="entry name" value="TM_PBP1_transp_TpRbsC_like"/>
    <property type="match status" value="1"/>
</dbReference>
<keyword evidence="2" id="KW-1003">Cell membrane</keyword>
<dbReference type="SUPFAM" id="SSF81345">
    <property type="entry name" value="ABC transporter involved in vitamin B12 uptake, BtuC"/>
    <property type="match status" value="1"/>
</dbReference>
<dbReference type="PANTHER" id="PTHR43370">
    <property type="entry name" value="SUGAR ABC TRANSPORTER INTEGRAL MEMBRANE PROTEIN-RELATED"/>
    <property type="match status" value="1"/>
</dbReference>
<dbReference type="Pfam" id="PF02653">
    <property type="entry name" value="BPD_transp_2"/>
    <property type="match status" value="1"/>
</dbReference>
<evidence type="ECO:0000256" key="1">
    <source>
        <dbReference type="ARBA" id="ARBA00004651"/>
    </source>
</evidence>
<dbReference type="STRING" id="1197717.BED41_14720"/>
<evidence type="ECO:0000256" key="5">
    <source>
        <dbReference type="ARBA" id="ARBA00023136"/>
    </source>
</evidence>
<sequence>MEFLTVVLAAAVRSGTPVLYASLGEVISERAGVMNLGLEGIMLVGAYAGFAVTMTTGNPWLGIAASFAAGCAITLIHAFLCITLMCNQVVSGLAMVLTGYGLSALMGRTAIGQTIQGMKQMNLPLLADIPFIGPIFFQHNAMVYLSYLLVILLCWFIFFTRPGLNLRAVGENPRAADAMGLPVTRIRYFYCILGGGLAGVGGGYLSVVYAQMWIEGMTAGRGWIAVALVIFGLWNPARAALGAYLFGGVEALQLRLQAMGSTISTSLLMTLPYIMTIIVLTAVSVKAGKGRLLGAPAALGVPFRREDRE</sequence>
<keyword evidence="3" id="KW-0812">Transmembrane</keyword>
<dbReference type="OrthoDB" id="9792579at2"/>
<dbReference type="InterPro" id="IPR037294">
    <property type="entry name" value="ABC_BtuC-like"/>
</dbReference>
<dbReference type="AlphaFoldDB" id="A0A1B2I8E8"/>
<gene>
    <name evidence="6" type="ORF">BED41_14720</name>
</gene>
<dbReference type="Gene3D" id="1.10.3470.10">
    <property type="entry name" value="ABC transporter involved in vitamin B12 uptake, BtuC"/>
    <property type="match status" value="1"/>
</dbReference>
<proteinExistence type="predicted"/>
<dbReference type="InterPro" id="IPR001851">
    <property type="entry name" value="ABC_transp_permease"/>
</dbReference>
<dbReference type="EMBL" id="CP016757">
    <property type="protein sequence ID" value="ANZ46243.1"/>
    <property type="molecule type" value="Genomic_DNA"/>
</dbReference>
<comment type="subcellular location">
    <subcellularLocation>
        <location evidence="1">Cell membrane</location>
        <topology evidence="1">Multi-pass membrane protein</topology>
    </subcellularLocation>
</comment>
<dbReference type="PANTHER" id="PTHR43370:SF2">
    <property type="entry name" value="ABC TRANSPORTER PERMEASE PROTEIN"/>
    <property type="match status" value="1"/>
</dbReference>
<dbReference type="GO" id="GO:0005886">
    <property type="term" value="C:plasma membrane"/>
    <property type="evidence" value="ECO:0007669"/>
    <property type="project" value="UniProtKB-SubCell"/>
</dbReference>
<dbReference type="KEGG" id="cpor:BED41_14720"/>